<dbReference type="InterPro" id="IPR025700">
    <property type="entry name" value="Lys/Orn_oxygenase"/>
</dbReference>
<keyword evidence="5" id="KW-0274">FAD</keyword>
<evidence type="ECO:0000256" key="1">
    <source>
        <dbReference type="ARBA" id="ARBA00001974"/>
    </source>
</evidence>
<protein>
    <submittedName>
        <fullName evidence="8">Alcaligin biosynthesis protein</fullName>
    </submittedName>
</protein>
<accession>A0A023WN51</accession>
<dbReference type="GO" id="GO:0016491">
    <property type="term" value="F:oxidoreductase activity"/>
    <property type="evidence" value="ECO:0007669"/>
    <property type="project" value="UniProtKB-KW"/>
</dbReference>
<organism evidence="8 9">
    <name type="scientific">Stutzerimonas stutzeri</name>
    <name type="common">Pseudomonas stutzeri</name>
    <dbReference type="NCBI Taxonomy" id="316"/>
    <lineage>
        <taxon>Bacteria</taxon>
        <taxon>Pseudomonadati</taxon>
        <taxon>Pseudomonadota</taxon>
        <taxon>Gammaproteobacteria</taxon>
        <taxon>Pseudomonadales</taxon>
        <taxon>Pseudomonadaceae</taxon>
        <taxon>Stutzerimonas</taxon>
    </lineage>
</organism>
<reference evidence="8 9" key="1">
    <citation type="submission" date="2014-03" db="EMBL/GenBank/DDBJ databases">
        <title>Complete genome sequence of Pseudomonas stutzeri 19SMN4.</title>
        <authorList>
            <person name="Brunet-Galmes I."/>
            <person name="Nogales B."/>
            <person name="Busquets A."/>
            <person name="Pena A."/>
            <person name="Gomila M."/>
            <person name="Garcia-Valdes E."/>
            <person name="Lalucat J."/>
            <person name="Bennasar A."/>
            <person name="Bosch R."/>
        </authorList>
    </citation>
    <scope>NUCLEOTIDE SEQUENCE [LARGE SCALE GENOMIC DNA]</scope>
    <source>
        <strain evidence="8 9">19SMN4</strain>
    </source>
</reference>
<keyword evidence="4" id="KW-0285">Flavoprotein</keyword>
<dbReference type="Pfam" id="PF13434">
    <property type="entry name" value="Lys_Orn_oxgnase"/>
    <property type="match status" value="1"/>
</dbReference>
<proteinExistence type="inferred from homology"/>
<dbReference type="KEGG" id="pstu:UIB01_02690"/>
<evidence type="ECO:0000256" key="6">
    <source>
        <dbReference type="ARBA" id="ARBA00022857"/>
    </source>
</evidence>
<evidence type="ECO:0000256" key="7">
    <source>
        <dbReference type="ARBA" id="ARBA00023002"/>
    </source>
</evidence>
<dbReference type="PATRIC" id="fig|316.97.peg.547"/>
<evidence type="ECO:0000256" key="2">
    <source>
        <dbReference type="ARBA" id="ARBA00004924"/>
    </source>
</evidence>
<dbReference type="SUPFAM" id="SSF51905">
    <property type="entry name" value="FAD/NAD(P)-binding domain"/>
    <property type="match status" value="1"/>
</dbReference>
<dbReference type="Gene3D" id="3.50.50.60">
    <property type="entry name" value="FAD/NAD(P)-binding domain"/>
    <property type="match status" value="1"/>
</dbReference>
<evidence type="ECO:0000313" key="9">
    <source>
        <dbReference type="Proteomes" id="UP000025238"/>
    </source>
</evidence>
<name>A0A023WN51_STUST</name>
<keyword evidence="6" id="KW-0521">NADP</keyword>
<dbReference type="EMBL" id="CP007509">
    <property type="protein sequence ID" value="AHY41426.1"/>
    <property type="molecule type" value="Genomic_DNA"/>
</dbReference>
<evidence type="ECO:0000313" key="8">
    <source>
        <dbReference type="EMBL" id="AHY41426.1"/>
    </source>
</evidence>
<comment type="cofactor">
    <cofactor evidence="1">
        <name>FAD</name>
        <dbReference type="ChEBI" id="CHEBI:57692"/>
    </cofactor>
</comment>
<dbReference type="InterPro" id="IPR036188">
    <property type="entry name" value="FAD/NAD-bd_sf"/>
</dbReference>
<dbReference type="PROSITE" id="PS51257">
    <property type="entry name" value="PROKAR_LIPOPROTEIN"/>
    <property type="match status" value="1"/>
</dbReference>
<comment type="pathway">
    <text evidence="2">Siderophore biosynthesis.</text>
</comment>
<evidence type="ECO:0000256" key="4">
    <source>
        <dbReference type="ARBA" id="ARBA00022630"/>
    </source>
</evidence>
<dbReference type="AlphaFoldDB" id="A0A023WN51"/>
<dbReference type="OrthoDB" id="7527071at2"/>
<keyword evidence="7" id="KW-0560">Oxidoreductase</keyword>
<evidence type="ECO:0000256" key="5">
    <source>
        <dbReference type="ARBA" id="ARBA00022827"/>
    </source>
</evidence>
<gene>
    <name evidence="8" type="ORF">UIB01_02690</name>
</gene>
<evidence type="ECO:0000256" key="3">
    <source>
        <dbReference type="ARBA" id="ARBA00007588"/>
    </source>
</evidence>
<dbReference type="PANTHER" id="PTHR42802:SF1">
    <property type="entry name" value="L-ORNITHINE N(5)-MONOOXYGENASE"/>
    <property type="match status" value="1"/>
</dbReference>
<sequence length="439" mass="50554">MDKMYDFIGIGIGPFNLGLACLAEPIDGLECLFLDRAEGFSWHPGMMLDSATLQTPFMADLVTLADPTSRFSFLNYAKQVGRLYAFYIKEDFFLMRREYNQYCQWVVEQLDSLRFEHFVQQVDYLDERRCYRVRGVHTRSGESFEFLTRRLVLGTGTTPYLPTCCEALAEHVSHSGNYLQDKPRLQGKRSITVVGSGQSAAEIYYDLLQEIDRHDYQLNWITRAPRFFPLEYTKLTLEMTSPEYIDYFHSLPRSTREKLIDSQKGLYKGINATLINAIYDELYNQSLKGEVPTQLLTNAELRRCQRLGDGTLELEFFQHELEQSYRHRCDALVMASGYQYRLPRCIQPIAERIAWQAPERFAVARNYSIDRNGGEVFVQNAGMVDHGLVTPDLGMGCYRNASILREICGREHYAVETKIAFQQFSLPQPLTPQGAVAAR</sequence>
<dbReference type="PANTHER" id="PTHR42802">
    <property type="entry name" value="MONOOXYGENASE"/>
    <property type="match status" value="1"/>
</dbReference>
<dbReference type="Proteomes" id="UP000025238">
    <property type="component" value="Chromosome"/>
</dbReference>
<comment type="similarity">
    <text evidence="3">Belongs to the lysine N(6)-hydroxylase/L-ornithine N(5)-oxygenase family.</text>
</comment>